<keyword evidence="1 2" id="KW-0963">Cytoplasm</keyword>
<evidence type="ECO:0000256" key="1">
    <source>
        <dbReference type="ARBA" id="ARBA00022490"/>
    </source>
</evidence>
<name>A0ABV5ALD2_9BACL</name>
<dbReference type="HAMAP" id="MF_01103">
    <property type="entry name" value="UPF0291"/>
    <property type="match status" value="1"/>
</dbReference>
<dbReference type="PANTHER" id="PTHR37300">
    <property type="entry name" value="UPF0291 PROTEIN CBO2609/CLC_2481"/>
    <property type="match status" value="1"/>
</dbReference>
<comment type="subcellular location">
    <subcellularLocation>
        <location evidence="2">Cytoplasm</location>
    </subcellularLocation>
</comment>
<dbReference type="SUPFAM" id="SSF158221">
    <property type="entry name" value="YnzC-like"/>
    <property type="match status" value="1"/>
</dbReference>
<dbReference type="Proteomes" id="UP001579974">
    <property type="component" value="Unassembled WGS sequence"/>
</dbReference>
<protein>
    <recommendedName>
        <fullName evidence="2">UPF0291 protein KKP3000_002647</fullName>
    </recommendedName>
</protein>
<dbReference type="Pfam" id="PF05979">
    <property type="entry name" value="DUF896"/>
    <property type="match status" value="1"/>
</dbReference>
<accession>A0ABV5ALD2</accession>
<dbReference type="PANTHER" id="PTHR37300:SF1">
    <property type="entry name" value="UPF0291 PROTEIN YNZC"/>
    <property type="match status" value="1"/>
</dbReference>
<comment type="similarity">
    <text evidence="2">Belongs to the UPF0291 family.</text>
</comment>
<evidence type="ECO:0000313" key="4">
    <source>
        <dbReference type="Proteomes" id="UP001579974"/>
    </source>
</evidence>
<dbReference type="EMBL" id="JBDXSU010000036">
    <property type="protein sequence ID" value="MFB5193048.1"/>
    <property type="molecule type" value="Genomic_DNA"/>
</dbReference>
<organism evidence="3 4">
    <name type="scientific">Alicyclobacillus fastidiosus</name>
    <dbReference type="NCBI Taxonomy" id="392011"/>
    <lineage>
        <taxon>Bacteria</taxon>
        <taxon>Bacillati</taxon>
        <taxon>Bacillota</taxon>
        <taxon>Bacilli</taxon>
        <taxon>Bacillales</taxon>
        <taxon>Alicyclobacillaceae</taxon>
        <taxon>Alicyclobacillus</taxon>
    </lineage>
</organism>
<gene>
    <name evidence="3" type="ORF">KKP3000_002647</name>
</gene>
<reference evidence="3 4" key="1">
    <citation type="journal article" date="2024" name="Int. J. Mol. Sci.">
        <title>Exploration of Alicyclobacillus spp. Genome in Search of Antibiotic Resistance.</title>
        <authorList>
            <person name="Bucka-Kolendo J."/>
            <person name="Kiousi D.E."/>
            <person name="Dekowska A."/>
            <person name="Mikolajczuk-Szczyrba A."/>
            <person name="Karadedos D.M."/>
            <person name="Michael P."/>
            <person name="Galanis A."/>
            <person name="Sokolowska B."/>
        </authorList>
    </citation>
    <scope>NUCLEOTIDE SEQUENCE [LARGE SCALE GENOMIC DNA]</scope>
    <source>
        <strain evidence="3 4">KKP 3000</strain>
    </source>
</reference>
<evidence type="ECO:0000313" key="3">
    <source>
        <dbReference type="EMBL" id="MFB5193048.1"/>
    </source>
</evidence>
<dbReference type="Gene3D" id="1.10.287.540">
    <property type="entry name" value="Helix hairpin bin"/>
    <property type="match status" value="1"/>
</dbReference>
<keyword evidence="4" id="KW-1185">Reference proteome</keyword>
<comment type="caution">
    <text evidence="3">The sequence shown here is derived from an EMBL/GenBank/DDBJ whole genome shotgun (WGS) entry which is preliminary data.</text>
</comment>
<dbReference type="InterPro" id="IPR009242">
    <property type="entry name" value="DUF896"/>
</dbReference>
<evidence type="ECO:0000256" key="2">
    <source>
        <dbReference type="HAMAP-Rule" id="MF_01103"/>
    </source>
</evidence>
<dbReference type="RefSeq" id="WP_275473210.1">
    <property type="nucleotide sequence ID" value="NZ_CP162940.1"/>
</dbReference>
<sequence length="64" mass="7633">MLSKEKLNRLNDLAKKAKQTTLSDAEQVERDALRREYLDNFREGFREHLDRIHVVDKNDLSKPH</sequence>
<proteinExistence type="inferred from homology"/>